<dbReference type="GO" id="GO:0014069">
    <property type="term" value="C:postsynaptic density"/>
    <property type="evidence" value="ECO:0007669"/>
    <property type="project" value="TreeGrafter"/>
</dbReference>
<organism evidence="16 17">
    <name type="scientific">Amphilophus citrinellus</name>
    <name type="common">Midas cichlid</name>
    <name type="synonym">Cichlasoma citrinellum</name>
    <dbReference type="NCBI Taxonomy" id="61819"/>
    <lineage>
        <taxon>Eukaryota</taxon>
        <taxon>Metazoa</taxon>
        <taxon>Chordata</taxon>
        <taxon>Craniata</taxon>
        <taxon>Vertebrata</taxon>
        <taxon>Euteleostomi</taxon>
        <taxon>Actinopterygii</taxon>
        <taxon>Neopterygii</taxon>
        <taxon>Teleostei</taxon>
        <taxon>Neoteleostei</taxon>
        <taxon>Acanthomorphata</taxon>
        <taxon>Ovalentaria</taxon>
        <taxon>Cichlomorphae</taxon>
        <taxon>Cichliformes</taxon>
        <taxon>Cichlidae</taxon>
        <taxon>New World cichlids</taxon>
        <taxon>Cichlasomatinae</taxon>
        <taxon>Heroini</taxon>
        <taxon>Amphilophus</taxon>
    </lineage>
</organism>
<feature type="compositionally biased region" description="Gly residues" evidence="14">
    <location>
        <begin position="56"/>
        <end position="67"/>
    </location>
</feature>
<comment type="subcellular location">
    <subcellularLocation>
        <location evidence="2">Cell junction</location>
    </subcellularLocation>
    <subcellularLocation>
        <location evidence="4">Cell membrane</location>
        <topology evidence="4">Peripheral membrane protein</topology>
        <orientation evidence="4">Cytoplasmic side</orientation>
    </subcellularLocation>
    <subcellularLocation>
        <location evidence="6">Cell projection</location>
        <location evidence="6">Lamellipodium</location>
    </subcellularLocation>
    <subcellularLocation>
        <location evidence="5">Cell projection</location>
        <location evidence="5">Ruffle</location>
    </subcellularLocation>
    <subcellularLocation>
        <location evidence="7">Cytoplasm</location>
        <location evidence="7">Cell cortex</location>
    </subcellularLocation>
    <subcellularLocation>
        <location evidence="1">Cytoplasmic vesicle</location>
        <location evidence="1">Clathrin-coated vesicle</location>
    </subcellularLocation>
    <subcellularLocation>
        <location evidence="3">Early endosome</location>
    </subcellularLocation>
    <subcellularLocation>
        <location evidence="13">Synapse</location>
    </subcellularLocation>
</comment>
<dbReference type="Gene3D" id="3.40.20.10">
    <property type="entry name" value="Severin"/>
    <property type="match status" value="1"/>
</dbReference>
<dbReference type="Ensembl" id="ENSACIT00000030268.1">
    <property type="protein sequence ID" value="ENSACIP00000029488.1"/>
    <property type="gene ID" value="ENSACIG00000022828.1"/>
</dbReference>
<reference evidence="16" key="1">
    <citation type="submission" date="2025-08" db="UniProtKB">
        <authorList>
            <consortium name="Ensembl"/>
        </authorList>
    </citation>
    <scope>IDENTIFICATION</scope>
</reference>
<dbReference type="GO" id="GO:0070161">
    <property type="term" value="C:anchoring junction"/>
    <property type="evidence" value="ECO:0007669"/>
    <property type="project" value="UniProtKB-SubCell"/>
</dbReference>
<dbReference type="Proteomes" id="UP000261340">
    <property type="component" value="Unplaced"/>
</dbReference>
<dbReference type="GeneTree" id="ENSGT00940000156732"/>
<keyword evidence="10" id="KW-0965">Cell junction</keyword>
<dbReference type="GO" id="GO:0098974">
    <property type="term" value="P:postsynaptic actin cytoskeleton organization"/>
    <property type="evidence" value="ECO:0007669"/>
    <property type="project" value="TreeGrafter"/>
</dbReference>
<keyword evidence="9" id="KW-0967">Endosome</keyword>
<dbReference type="GO" id="GO:0001726">
    <property type="term" value="C:ruffle"/>
    <property type="evidence" value="ECO:0007669"/>
    <property type="project" value="UniProtKB-SubCell"/>
</dbReference>
<dbReference type="GO" id="GO:0045773">
    <property type="term" value="P:positive regulation of axon extension"/>
    <property type="evidence" value="ECO:0007669"/>
    <property type="project" value="TreeGrafter"/>
</dbReference>
<dbReference type="STRING" id="61819.ENSACIP00000029488"/>
<evidence type="ECO:0000256" key="2">
    <source>
        <dbReference type="ARBA" id="ARBA00004282"/>
    </source>
</evidence>
<dbReference type="InterPro" id="IPR002108">
    <property type="entry name" value="ADF-H"/>
</dbReference>
<dbReference type="PANTHER" id="PTHR10829">
    <property type="entry name" value="CORTACTIN AND DREBRIN"/>
    <property type="match status" value="1"/>
</dbReference>
<dbReference type="GO" id="GO:0045211">
    <property type="term" value="C:postsynaptic membrane"/>
    <property type="evidence" value="ECO:0007669"/>
    <property type="project" value="TreeGrafter"/>
</dbReference>
<evidence type="ECO:0000313" key="17">
    <source>
        <dbReference type="Proteomes" id="UP000261340"/>
    </source>
</evidence>
<dbReference type="AlphaFoldDB" id="A0A3Q0T3U2"/>
<evidence type="ECO:0000256" key="10">
    <source>
        <dbReference type="ARBA" id="ARBA00022949"/>
    </source>
</evidence>
<evidence type="ECO:0000256" key="4">
    <source>
        <dbReference type="ARBA" id="ARBA00004413"/>
    </source>
</evidence>
<evidence type="ECO:0000256" key="3">
    <source>
        <dbReference type="ARBA" id="ARBA00004412"/>
    </source>
</evidence>
<dbReference type="GO" id="GO:0005769">
    <property type="term" value="C:early endosome"/>
    <property type="evidence" value="ECO:0007669"/>
    <property type="project" value="UniProtKB-SubCell"/>
</dbReference>
<sequence length="77" mass="8053">MSVNLSKNGAALTAAYTEVVDNKSDTNWALFTYEGNSNDLRVAEKGGSPCDHKCPRGGGRGPGGHLGESGQSVWSQL</sequence>
<name>A0A3Q0T3U2_AMPCI</name>
<protein>
    <recommendedName>
        <fullName evidence="15">ADF-H domain-containing protein</fullName>
    </recommendedName>
</protein>
<dbReference type="GO" id="GO:0030136">
    <property type="term" value="C:clathrin-coated vesicle"/>
    <property type="evidence" value="ECO:0007669"/>
    <property type="project" value="UniProtKB-SubCell"/>
</dbReference>
<dbReference type="GO" id="GO:0048812">
    <property type="term" value="P:neuron projection morphogenesis"/>
    <property type="evidence" value="ECO:0007669"/>
    <property type="project" value="TreeGrafter"/>
</dbReference>
<dbReference type="OMA" id="ECFVLCW"/>
<evidence type="ECO:0000256" key="1">
    <source>
        <dbReference type="ARBA" id="ARBA00004132"/>
    </source>
</evidence>
<dbReference type="GO" id="GO:0030027">
    <property type="term" value="C:lamellipodium"/>
    <property type="evidence" value="ECO:0007669"/>
    <property type="project" value="UniProtKB-SubCell"/>
</dbReference>
<evidence type="ECO:0000313" key="16">
    <source>
        <dbReference type="Ensembl" id="ENSACIP00000029488.1"/>
    </source>
</evidence>
<evidence type="ECO:0000256" key="8">
    <source>
        <dbReference type="ARBA" id="ARBA00022475"/>
    </source>
</evidence>
<evidence type="ECO:0000256" key="14">
    <source>
        <dbReference type="SAM" id="MobiDB-lite"/>
    </source>
</evidence>
<proteinExistence type="predicted"/>
<dbReference type="Pfam" id="PF00241">
    <property type="entry name" value="Cofilin_ADF"/>
    <property type="match status" value="1"/>
</dbReference>
<dbReference type="GO" id="GO:0051015">
    <property type="term" value="F:actin filament binding"/>
    <property type="evidence" value="ECO:0007669"/>
    <property type="project" value="TreeGrafter"/>
</dbReference>
<dbReference type="GO" id="GO:0030427">
    <property type="term" value="C:site of polarized growth"/>
    <property type="evidence" value="ECO:0007669"/>
    <property type="project" value="TreeGrafter"/>
</dbReference>
<dbReference type="InterPro" id="IPR029006">
    <property type="entry name" value="ADF-H/Gelsolin-like_dom_sf"/>
</dbReference>
<keyword evidence="12" id="KW-0966">Cell projection</keyword>
<evidence type="ECO:0000256" key="13">
    <source>
        <dbReference type="ARBA" id="ARBA00034103"/>
    </source>
</evidence>
<feature type="region of interest" description="Disordered" evidence="14">
    <location>
        <begin position="52"/>
        <end position="77"/>
    </location>
</feature>
<dbReference type="SUPFAM" id="SSF55753">
    <property type="entry name" value="Actin depolymerizing proteins"/>
    <property type="match status" value="1"/>
</dbReference>
<dbReference type="GO" id="GO:0030864">
    <property type="term" value="C:cortical actin cytoskeleton"/>
    <property type="evidence" value="ECO:0007669"/>
    <property type="project" value="TreeGrafter"/>
</dbReference>
<evidence type="ECO:0000259" key="15">
    <source>
        <dbReference type="Pfam" id="PF00241"/>
    </source>
</evidence>
<dbReference type="GO" id="GO:0030833">
    <property type="term" value="P:regulation of actin filament polymerization"/>
    <property type="evidence" value="ECO:0007669"/>
    <property type="project" value="TreeGrafter"/>
</dbReference>
<evidence type="ECO:0000256" key="12">
    <source>
        <dbReference type="ARBA" id="ARBA00023273"/>
    </source>
</evidence>
<dbReference type="GO" id="GO:0030425">
    <property type="term" value="C:dendrite"/>
    <property type="evidence" value="ECO:0007669"/>
    <property type="project" value="TreeGrafter"/>
</dbReference>
<keyword evidence="17" id="KW-1185">Reference proteome</keyword>
<keyword evidence="8" id="KW-0472">Membrane</keyword>
<evidence type="ECO:0000256" key="7">
    <source>
        <dbReference type="ARBA" id="ARBA00004544"/>
    </source>
</evidence>
<evidence type="ECO:0000256" key="6">
    <source>
        <dbReference type="ARBA" id="ARBA00004510"/>
    </source>
</evidence>
<evidence type="ECO:0000256" key="5">
    <source>
        <dbReference type="ARBA" id="ARBA00004466"/>
    </source>
</evidence>
<dbReference type="GO" id="GO:0005884">
    <property type="term" value="C:actin filament"/>
    <property type="evidence" value="ECO:0007669"/>
    <property type="project" value="TreeGrafter"/>
</dbReference>
<reference evidence="16" key="2">
    <citation type="submission" date="2025-09" db="UniProtKB">
        <authorList>
            <consortium name="Ensembl"/>
        </authorList>
    </citation>
    <scope>IDENTIFICATION</scope>
</reference>
<dbReference type="PANTHER" id="PTHR10829:SF12">
    <property type="entry name" value="DREBRIN-LIKE PROTEIN"/>
    <property type="match status" value="1"/>
</dbReference>
<evidence type="ECO:0000256" key="11">
    <source>
        <dbReference type="ARBA" id="ARBA00023018"/>
    </source>
</evidence>
<dbReference type="GO" id="GO:0061003">
    <property type="term" value="P:positive regulation of dendritic spine morphogenesis"/>
    <property type="evidence" value="ECO:0007669"/>
    <property type="project" value="TreeGrafter"/>
</dbReference>
<keyword evidence="11" id="KW-0770">Synapse</keyword>
<keyword evidence="8" id="KW-1003">Cell membrane</keyword>
<accession>A0A3Q0T3U2</accession>
<evidence type="ECO:0000256" key="9">
    <source>
        <dbReference type="ARBA" id="ARBA00022753"/>
    </source>
</evidence>
<feature type="domain" description="ADF-H" evidence="15">
    <location>
        <begin position="11"/>
        <end position="46"/>
    </location>
</feature>